<proteinExistence type="predicted"/>
<organism evidence="1 2">
    <name type="scientific">Aminobacter aminovorans</name>
    <name type="common">Chelatobacter heintzii</name>
    <dbReference type="NCBI Taxonomy" id="83263"/>
    <lineage>
        <taxon>Bacteria</taxon>
        <taxon>Pseudomonadati</taxon>
        <taxon>Pseudomonadota</taxon>
        <taxon>Alphaproteobacteria</taxon>
        <taxon>Hyphomicrobiales</taxon>
        <taxon>Phyllobacteriaceae</taxon>
        <taxon>Aminobacter</taxon>
    </lineage>
</organism>
<dbReference type="EMBL" id="UFSM01000001">
    <property type="protein sequence ID" value="SUU89818.1"/>
    <property type="molecule type" value="Genomic_DNA"/>
</dbReference>
<dbReference type="AlphaFoldDB" id="A0A380WLZ9"/>
<evidence type="ECO:0000313" key="2">
    <source>
        <dbReference type="Proteomes" id="UP000254701"/>
    </source>
</evidence>
<dbReference type="Proteomes" id="UP000254701">
    <property type="component" value="Unassembled WGS sequence"/>
</dbReference>
<accession>A0A380WLZ9</accession>
<evidence type="ECO:0000313" key="1">
    <source>
        <dbReference type="EMBL" id="SUU89818.1"/>
    </source>
</evidence>
<gene>
    <name evidence="1" type="ORF">NCTC10684_03060</name>
</gene>
<name>A0A380WLZ9_AMIAI</name>
<protein>
    <submittedName>
        <fullName evidence="1">Uncharacterized protein</fullName>
    </submittedName>
</protein>
<sequence>MVAPARAIMPIRTIPEGEAARVPGIFDMKSTNVCVCMTFARRLSSNKQ</sequence>
<reference evidence="1 2" key="1">
    <citation type="submission" date="2018-06" db="EMBL/GenBank/DDBJ databases">
        <authorList>
            <consortium name="Pathogen Informatics"/>
            <person name="Doyle S."/>
        </authorList>
    </citation>
    <scope>NUCLEOTIDE SEQUENCE [LARGE SCALE GENOMIC DNA]</scope>
    <source>
        <strain evidence="1 2">NCTC10684</strain>
    </source>
</reference>